<dbReference type="InterPro" id="IPR016181">
    <property type="entry name" value="Acyl_CoA_acyltransferase"/>
</dbReference>
<dbReference type="PANTHER" id="PTHR39173:SF1">
    <property type="entry name" value="ACETYLTRANSFERASE"/>
    <property type="match status" value="1"/>
</dbReference>
<reference evidence="2 3" key="1">
    <citation type="submission" date="2019-03" db="EMBL/GenBank/DDBJ databases">
        <title>Genomic Encyclopedia of Type Strains, Phase IV (KMG-IV): sequencing the most valuable type-strain genomes for metagenomic binning, comparative biology and taxonomic classification.</title>
        <authorList>
            <person name="Goeker M."/>
        </authorList>
    </citation>
    <scope>NUCLEOTIDE SEQUENCE [LARGE SCALE GENOMIC DNA]</scope>
    <source>
        <strain evidence="2 3">DSM 24176</strain>
    </source>
</reference>
<evidence type="ECO:0000259" key="1">
    <source>
        <dbReference type="PROSITE" id="PS51186"/>
    </source>
</evidence>
<dbReference type="RefSeq" id="WP_132282524.1">
    <property type="nucleotide sequence ID" value="NZ_SMGQ01000013.1"/>
</dbReference>
<dbReference type="Pfam" id="PF13302">
    <property type="entry name" value="Acetyltransf_3"/>
    <property type="match status" value="1"/>
</dbReference>
<dbReference type="SUPFAM" id="SSF55729">
    <property type="entry name" value="Acyl-CoA N-acyltransferases (Nat)"/>
    <property type="match status" value="1"/>
</dbReference>
<accession>A0A4R1MJI6</accession>
<keyword evidence="2" id="KW-0808">Transferase</keyword>
<proteinExistence type="predicted"/>
<keyword evidence="3" id="KW-1185">Reference proteome</keyword>
<dbReference type="GO" id="GO:0016747">
    <property type="term" value="F:acyltransferase activity, transferring groups other than amino-acyl groups"/>
    <property type="evidence" value="ECO:0007669"/>
    <property type="project" value="InterPro"/>
</dbReference>
<comment type="caution">
    <text evidence="2">The sequence shown here is derived from an EMBL/GenBank/DDBJ whole genome shotgun (WGS) entry which is preliminary data.</text>
</comment>
<dbReference type="AlphaFoldDB" id="A0A4R1MJI6"/>
<dbReference type="PANTHER" id="PTHR39173">
    <property type="entry name" value="ACETYLTRANSFERASE"/>
    <property type="match status" value="1"/>
</dbReference>
<dbReference type="InterPro" id="IPR000182">
    <property type="entry name" value="GNAT_dom"/>
</dbReference>
<gene>
    <name evidence="2" type="ORF">EDC19_1810</name>
</gene>
<dbReference type="OrthoDB" id="9797989at2"/>
<dbReference type="EMBL" id="SMGQ01000013">
    <property type="protein sequence ID" value="TCK92657.1"/>
    <property type="molecule type" value="Genomic_DNA"/>
</dbReference>
<organism evidence="2 3">
    <name type="scientific">Natranaerovirga hydrolytica</name>
    <dbReference type="NCBI Taxonomy" id="680378"/>
    <lineage>
        <taxon>Bacteria</taxon>
        <taxon>Bacillati</taxon>
        <taxon>Bacillota</taxon>
        <taxon>Clostridia</taxon>
        <taxon>Lachnospirales</taxon>
        <taxon>Natranaerovirgaceae</taxon>
        <taxon>Natranaerovirga</taxon>
    </lineage>
</organism>
<feature type="domain" description="N-acetyltransferase" evidence="1">
    <location>
        <begin position="2"/>
        <end position="176"/>
    </location>
</feature>
<sequence>MEEIRLVKPSIEYGEDIMQFRKEIMEANDNDSFAGCGSLEKSSTAEYWLNLLAEKESVDTCPAGSVTSNTYIAVRISDNKIVGVIDLRHHIDHPILGSWGGHMGYSIRPGERNKGYAKEILRLNLQHCKDRNMVRVMITCSVDNIASEKTIIANGGVFEKQIYVDGEYIKRYWITL</sequence>
<evidence type="ECO:0000313" key="3">
    <source>
        <dbReference type="Proteomes" id="UP000294545"/>
    </source>
</evidence>
<dbReference type="Proteomes" id="UP000294545">
    <property type="component" value="Unassembled WGS sequence"/>
</dbReference>
<name>A0A4R1MJI6_9FIRM</name>
<evidence type="ECO:0000313" key="2">
    <source>
        <dbReference type="EMBL" id="TCK92657.1"/>
    </source>
</evidence>
<dbReference type="PROSITE" id="PS51186">
    <property type="entry name" value="GNAT"/>
    <property type="match status" value="1"/>
</dbReference>
<protein>
    <submittedName>
        <fullName evidence="2">Putative acetyltransferase</fullName>
    </submittedName>
</protein>
<dbReference type="Gene3D" id="3.40.630.30">
    <property type="match status" value="1"/>
</dbReference>